<evidence type="ECO:0000313" key="5">
    <source>
        <dbReference type="EMBL" id="OQV13940.1"/>
    </source>
</evidence>
<feature type="region of interest" description="Disordered" evidence="3">
    <location>
        <begin position="587"/>
        <end position="609"/>
    </location>
</feature>
<feature type="compositionally biased region" description="Polar residues" evidence="3">
    <location>
        <begin position="121"/>
        <end position="132"/>
    </location>
</feature>
<sequence length="843" mass="94225">MKKTPLQNPKPKPLRFPKKDTRVGPAYQADIADVLPYYVRHHSSNYLTCPKRETLISEQEINLMLTSNNVKFHSVNGRASSGTMTPPPSSPSDTSAISVHQSLNRPKFQTGKQDTIIEPPSYTNYDGCNDVSNPKEDTFSRGTWSVPVVSDPEPRRRKAAVSYRYGLGASLFIAQISWFNFTFPLWFNMAVLHPNPVPYQSGPEHLLPFPALPSVNFNDHFIVRPAPPKKAFEVFQEKLKELGIDQFPYHLPSPTADKSAAWMPKRRQPENLDGDARSLNEVVDEKKSIMDWKSSPWYKECRWSDDFDQLHYKLLKAKKPLRLQTVFQQFESLNLCNEEITEVGSQLLMLKNLKTLSLADNRIRTLNMEILPSGLKVISHFSDQHLELYGNAITTLHGFSPKFLRHLGLAANGIVNPLAVFAPSDLRSLVSIDLGENLISNIEECTTCLGQFPQLHNLRAAGNPISLIRSYQTQLVNAVKPRLLCIDGDEISEEERLNYKAVAMSYETFAATLHAPLQCILLFTIDDILGAPLPTGYIAPAEQTAYPLTKWAYTVEIAFPGNLLPTKPALPPPTAEMLKAEEKAKKAKAAKTGKKGHHSKTPPLPVEPVPEPQDPFYANLSGMQKVTNDGFDWTWNDPLPIGQSIPLLTAGETPMSLLYEYLRRGMKVKIFQKRILYTPLVTGKKAAAKAKLPKGQKPDLWAVPLESEVADSIEIAQCTIPLIQLLHGDPVVKFQTVLYQPAQLPPPVTPGLKKKHPPPAPSGKEGKSRLAHTKPVEGIPLERDPMVINMRVTIHHDRAQGDLLMYPPEIPPYVALEPLKPRDTHSHNSTPKSLSPDHKTPRT</sequence>
<reference evidence="6" key="1">
    <citation type="submission" date="2017-01" db="EMBL/GenBank/DDBJ databases">
        <title>Comparative genomics of anhydrobiosis in the tardigrade Hypsibius dujardini.</title>
        <authorList>
            <person name="Yoshida Y."/>
            <person name="Koutsovoulos G."/>
            <person name="Laetsch D."/>
            <person name="Stevens L."/>
            <person name="Kumar S."/>
            <person name="Horikawa D."/>
            <person name="Ishino K."/>
            <person name="Komine S."/>
            <person name="Tomita M."/>
            <person name="Blaxter M."/>
            <person name="Arakawa K."/>
        </authorList>
    </citation>
    <scope>NUCLEOTIDE SEQUENCE [LARGE SCALE GENOMIC DNA]</scope>
    <source>
        <strain evidence="6">Z151</strain>
    </source>
</reference>
<keyword evidence="1" id="KW-0433">Leucine-rich repeat</keyword>
<dbReference type="Proteomes" id="UP000192578">
    <property type="component" value="Unassembled WGS sequence"/>
</dbReference>
<dbReference type="InterPro" id="IPR001611">
    <property type="entry name" value="Leu-rich_rpt"/>
</dbReference>
<dbReference type="Gene3D" id="3.80.10.10">
    <property type="entry name" value="Ribonuclease Inhibitor"/>
    <property type="match status" value="2"/>
</dbReference>
<evidence type="ECO:0000256" key="2">
    <source>
        <dbReference type="ARBA" id="ARBA00022737"/>
    </source>
</evidence>
<dbReference type="GO" id="GO:0005737">
    <property type="term" value="C:cytoplasm"/>
    <property type="evidence" value="ECO:0007669"/>
    <property type="project" value="TreeGrafter"/>
</dbReference>
<proteinExistence type="predicted"/>
<dbReference type="OrthoDB" id="433501at2759"/>
<keyword evidence="6" id="KW-1185">Reference proteome</keyword>
<dbReference type="SUPFAM" id="SSF52075">
    <property type="entry name" value="Outer arm dynein light chain 1"/>
    <property type="match status" value="1"/>
</dbReference>
<feature type="region of interest" description="Disordered" evidence="3">
    <location>
        <begin position="745"/>
        <end position="781"/>
    </location>
</feature>
<feature type="region of interest" description="Disordered" evidence="3">
    <location>
        <begin position="814"/>
        <end position="843"/>
    </location>
</feature>
<keyword evidence="4" id="KW-0812">Transmembrane</keyword>
<evidence type="ECO:0000313" key="6">
    <source>
        <dbReference type="Proteomes" id="UP000192578"/>
    </source>
</evidence>
<evidence type="ECO:0000256" key="4">
    <source>
        <dbReference type="SAM" id="Phobius"/>
    </source>
</evidence>
<evidence type="ECO:0000256" key="3">
    <source>
        <dbReference type="SAM" id="MobiDB-lite"/>
    </source>
</evidence>
<dbReference type="AlphaFoldDB" id="A0A1W0WFE5"/>
<accession>A0A1W0WFE5</accession>
<dbReference type="EMBL" id="MTYJ01000113">
    <property type="protein sequence ID" value="OQV13940.1"/>
    <property type="molecule type" value="Genomic_DNA"/>
</dbReference>
<protein>
    <recommendedName>
        <fullName evidence="7">Leucine-rich repeat-containing protein 43</fullName>
    </recommendedName>
</protein>
<dbReference type="PANTHER" id="PTHR15454:SF19">
    <property type="entry name" value="LEUCINE-RICH REPEAT-CONTAINING PROTEIN 51"/>
    <property type="match status" value="1"/>
</dbReference>
<organism evidence="5 6">
    <name type="scientific">Hypsibius exemplaris</name>
    <name type="common">Freshwater tardigrade</name>
    <dbReference type="NCBI Taxonomy" id="2072580"/>
    <lineage>
        <taxon>Eukaryota</taxon>
        <taxon>Metazoa</taxon>
        <taxon>Ecdysozoa</taxon>
        <taxon>Tardigrada</taxon>
        <taxon>Eutardigrada</taxon>
        <taxon>Parachela</taxon>
        <taxon>Hypsibioidea</taxon>
        <taxon>Hypsibiidae</taxon>
        <taxon>Hypsibius</taxon>
    </lineage>
</organism>
<evidence type="ECO:0008006" key="7">
    <source>
        <dbReference type="Google" id="ProtNLM"/>
    </source>
</evidence>
<dbReference type="InterPro" id="IPR032675">
    <property type="entry name" value="LRR_dom_sf"/>
</dbReference>
<evidence type="ECO:0000256" key="1">
    <source>
        <dbReference type="ARBA" id="ARBA00022614"/>
    </source>
</evidence>
<dbReference type="PANTHER" id="PTHR15454">
    <property type="entry name" value="NISCHARIN RELATED"/>
    <property type="match status" value="1"/>
</dbReference>
<feature type="transmembrane region" description="Helical" evidence="4">
    <location>
        <begin position="165"/>
        <end position="187"/>
    </location>
</feature>
<dbReference type="PROSITE" id="PS51450">
    <property type="entry name" value="LRR"/>
    <property type="match status" value="1"/>
</dbReference>
<gene>
    <name evidence="5" type="ORF">BV898_11822</name>
</gene>
<keyword evidence="2" id="KW-0677">Repeat</keyword>
<feature type="region of interest" description="Disordered" evidence="3">
    <location>
        <begin position="1"/>
        <end position="20"/>
    </location>
</feature>
<feature type="region of interest" description="Disordered" evidence="3">
    <location>
        <begin position="76"/>
        <end position="150"/>
    </location>
</feature>
<feature type="compositionally biased region" description="Basic residues" evidence="3">
    <location>
        <begin position="587"/>
        <end position="600"/>
    </location>
</feature>
<comment type="caution">
    <text evidence="5">The sequence shown here is derived from an EMBL/GenBank/DDBJ whole genome shotgun (WGS) entry which is preliminary data.</text>
</comment>
<keyword evidence="4" id="KW-0472">Membrane</keyword>
<name>A0A1W0WFE5_HYPEX</name>
<keyword evidence="4" id="KW-1133">Transmembrane helix</keyword>